<evidence type="ECO:0000256" key="1">
    <source>
        <dbReference type="ARBA" id="ARBA00022490"/>
    </source>
</evidence>
<proteinExistence type="inferred from homology"/>
<dbReference type="HAMAP" id="MF_00651">
    <property type="entry name" value="Nuclease_YqgF"/>
    <property type="match status" value="1"/>
</dbReference>
<dbReference type="InterPro" id="IPR006641">
    <property type="entry name" value="YqgF/RNaseH-like_dom"/>
</dbReference>
<dbReference type="InterPro" id="IPR012337">
    <property type="entry name" value="RNaseH-like_sf"/>
</dbReference>
<reference evidence="7" key="2">
    <citation type="submission" date="2025-08" db="UniProtKB">
        <authorList>
            <consortium name="RefSeq"/>
        </authorList>
    </citation>
    <scope>IDENTIFICATION</scope>
    <source>
        <tissue evidence="7">Leaf</tissue>
    </source>
</reference>
<keyword evidence="2" id="KW-0690">Ribosome biogenesis</keyword>
<dbReference type="PANTHER" id="PTHR33317">
    <property type="entry name" value="POLYNUCLEOTIDYL TRANSFERASE, RIBONUCLEASE H-LIKE SUPERFAMILY PROTEIN"/>
    <property type="match status" value="1"/>
</dbReference>
<keyword evidence="1" id="KW-0963">Cytoplasm</keyword>
<protein>
    <submittedName>
        <fullName evidence="7">Uncharacterized protein LOC104755490</fullName>
    </submittedName>
</protein>
<dbReference type="Pfam" id="PF03652">
    <property type="entry name" value="RuvX"/>
    <property type="match status" value="1"/>
</dbReference>
<feature type="domain" description="YqgF/RNase H-like" evidence="5">
    <location>
        <begin position="66"/>
        <end position="166"/>
    </location>
</feature>
<evidence type="ECO:0000259" key="5">
    <source>
        <dbReference type="SMART" id="SM00732"/>
    </source>
</evidence>
<organism evidence="6 7">
    <name type="scientific">Camelina sativa</name>
    <name type="common">False flax</name>
    <name type="synonym">Myagrum sativum</name>
    <dbReference type="NCBI Taxonomy" id="90675"/>
    <lineage>
        <taxon>Eukaryota</taxon>
        <taxon>Viridiplantae</taxon>
        <taxon>Streptophyta</taxon>
        <taxon>Embryophyta</taxon>
        <taxon>Tracheophyta</taxon>
        <taxon>Spermatophyta</taxon>
        <taxon>Magnoliopsida</taxon>
        <taxon>eudicotyledons</taxon>
        <taxon>Gunneridae</taxon>
        <taxon>Pentapetalae</taxon>
        <taxon>rosids</taxon>
        <taxon>malvids</taxon>
        <taxon>Brassicales</taxon>
        <taxon>Brassicaceae</taxon>
        <taxon>Camelineae</taxon>
        <taxon>Camelina</taxon>
    </lineage>
</organism>
<keyword evidence="3" id="KW-0540">Nuclease</keyword>
<dbReference type="NCBIfam" id="TIGR00250">
    <property type="entry name" value="RNAse_H_YqgF"/>
    <property type="match status" value="1"/>
</dbReference>
<dbReference type="RefSeq" id="XP_010476188.1">
    <property type="nucleotide sequence ID" value="XM_010477886.2"/>
</dbReference>
<accession>A0ABM0WU39</accession>
<reference evidence="6" key="1">
    <citation type="journal article" date="2014" name="Nat. Commun.">
        <title>The emerging biofuel crop Camelina sativa retains a highly undifferentiated hexaploid genome structure.</title>
        <authorList>
            <person name="Kagale S."/>
            <person name="Koh C."/>
            <person name="Nixon J."/>
            <person name="Bollina V."/>
            <person name="Clarke W.E."/>
            <person name="Tuteja R."/>
            <person name="Spillane C."/>
            <person name="Robinson S.J."/>
            <person name="Links M.G."/>
            <person name="Clarke C."/>
            <person name="Higgins E.E."/>
            <person name="Huebert T."/>
            <person name="Sharpe A.G."/>
            <person name="Parkin I.A."/>
        </authorList>
    </citation>
    <scope>NUCLEOTIDE SEQUENCE [LARGE SCALE GENOMIC DNA]</scope>
    <source>
        <strain evidence="6">cv. DH55</strain>
    </source>
</reference>
<dbReference type="Gene3D" id="3.30.420.140">
    <property type="entry name" value="YqgF/RNase H-like domain"/>
    <property type="match status" value="1"/>
</dbReference>
<gene>
    <name evidence="7" type="primary">LOC104755490</name>
</gene>
<dbReference type="PANTHER" id="PTHR33317:SF4">
    <property type="entry name" value="POLYNUCLEOTIDYL TRANSFERASE, RIBONUCLEASE H-LIKE SUPERFAMILY PROTEIN"/>
    <property type="match status" value="1"/>
</dbReference>
<dbReference type="SMART" id="SM00732">
    <property type="entry name" value="YqgFc"/>
    <property type="match status" value="1"/>
</dbReference>
<dbReference type="GeneID" id="104755490"/>
<dbReference type="Proteomes" id="UP000694864">
    <property type="component" value="Chromosome 17"/>
</dbReference>
<evidence type="ECO:0000256" key="3">
    <source>
        <dbReference type="ARBA" id="ARBA00022722"/>
    </source>
</evidence>
<name>A0ABM0WU39_CAMSA</name>
<sequence length="239" mass="26742">MCSLLQYFSTTAISFRTQKYVNSPQVHRLSLVGTRNYPQALRATSSIDEIPPNAVRRKKDQNWRGGFSLGVDLGLSRTGIAISKGYSVKPLTVLKSRGQKLETRLLEIAEEEEVDEFIIGLPRSSDGKETVQSNKIRSVAGRLAVQAAERGWRVYVFDEHGTTSEASDRMIVMGLSKSERQSRSDAYAAVILLERYFSTQGLGAEIILPKSLELQEKIKNGASVDPDFNPDKLEEYYTF</sequence>
<dbReference type="CDD" id="cd16964">
    <property type="entry name" value="YqgF"/>
    <property type="match status" value="1"/>
</dbReference>
<dbReference type="InterPro" id="IPR005227">
    <property type="entry name" value="YqgF"/>
</dbReference>
<dbReference type="InterPro" id="IPR037027">
    <property type="entry name" value="YqgF/RNaseH-like_dom_sf"/>
</dbReference>
<evidence type="ECO:0000256" key="2">
    <source>
        <dbReference type="ARBA" id="ARBA00022517"/>
    </source>
</evidence>
<dbReference type="SUPFAM" id="SSF53098">
    <property type="entry name" value="Ribonuclease H-like"/>
    <property type="match status" value="1"/>
</dbReference>
<evidence type="ECO:0000256" key="4">
    <source>
        <dbReference type="ARBA" id="ARBA00022801"/>
    </source>
</evidence>
<evidence type="ECO:0000313" key="7">
    <source>
        <dbReference type="RefSeq" id="XP_010476188.1"/>
    </source>
</evidence>
<keyword evidence="4" id="KW-0378">Hydrolase</keyword>
<keyword evidence="6" id="KW-1185">Reference proteome</keyword>
<evidence type="ECO:0000313" key="6">
    <source>
        <dbReference type="Proteomes" id="UP000694864"/>
    </source>
</evidence>